<comment type="caution">
    <text evidence="2">The sequence shown here is derived from an EMBL/GenBank/DDBJ whole genome shotgun (WGS) entry which is preliminary data.</text>
</comment>
<evidence type="ECO:0000256" key="1">
    <source>
        <dbReference type="SAM" id="MobiDB-lite"/>
    </source>
</evidence>
<feature type="region of interest" description="Disordered" evidence="1">
    <location>
        <begin position="375"/>
        <end position="402"/>
    </location>
</feature>
<dbReference type="EMBL" id="MU865929">
    <property type="protein sequence ID" value="KAK4451214.1"/>
    <property type="molecule type" value="Genomic_DNA"/>
</dbReference>
<name>A0AAV9GT95_9PEZI</name>
<feature type="compositionally biased region" description="Polar residues" evidence="1">
    <location>
        <begin position="382"/>
        <end position="396"/>
    </location>
</feature>
<dbReference type="Proteomes" id="UP001321760">
    <property type="component" value="Unassembled WGS sequence"/>
</dbReference>
<reference evidence="2" key="2">
    <citation type="submission" date="2023-05" db="EMBL/GenBank/DDBJ databases">
        <authorList>
            <consortium name="Lawrence Berkeley National Laboratory"/>
            <person name="Steindorff A."/>
            <person name="Hensen N."/>
            <person name="Bonometti L."/>
            <person name="Westerberg I."/>
            <person name="Brannstrom I.O."/>
            <person name="Guillou S."/>
            <person name="Cros-Aarteil S."/>
            <person name="Calhoun S."/>
            <person name="Haridas S."/>
            <person name="Kuo A."/>
            <person name="Mondo S."/>
            <person name="Pangilinan J."/>
            <person name="Riley R."/>
            <person name="Labutti K."/>
            <person name="Andreopoulos B."/>
            <person name="Lipzen A."/>
            <person name="Chen C."/>
            <person name="Yanf M."/>
            <person name="Daum C."/>
            <person name="Ng V."/>
            <person name="Clum A."/>
            <person name="Ohm R."/>
            <person name="Martin F."/>
            <person name="Silar P."/>
            <person name="Natvig D."/>
            <person name="Lalanne C."/>
            <person name="Gautier V."/>
            <person name="Ament-Velasquez S.L."/>
            <person name="Kruys A."/>
            <person name="Hutchinson M.I."/>
            <person name="Powell A.J."/>
            <person name="Barry K."/>
            <person name="Miller A.N."/>
            <person name="Grigoriev I.V."/>
            <person name="Debuchy R."/>
            <person name="Gladieux P."/>
            <person name="Thoren M.H."/>
            <person name="Johannesson H."/>
        </authorList>
    </citation>
    <scope>NUCLEOTIDE SEQUENCE</scope>
    <source>
        <strain evidence="2">PSN243</strain>
    </source>
</reference>
<reference evidence="2" key="1">
    <citation type="journal article" date="2023" name="Mol. Phylogenet. Evol.">
        <title>Genome-scale phylogeny and comparative genomics of the fungal order Sordariales.</title>
        <authorList>
            <person name="Hensen N."/>
            <person name="Bonometti L."/>
            <person name="Westerberg I."/>
            <person name="Brannstrom I.O."/>
            <person name="Guillou S."/>
            <person name="Cros-Aarteil S."/>
            <person name="Calhoun S."/>
            <person name="Haridas S."/>
            <person name="Kuo A."/>
            <person name="Mondo S."/>
            <person name="Pangilinan J."/>
            <person name="Riley R."/>
            <person name="LaButti K."/>
            <person name="Andreopoulos B."/>
            <person name="Lipzen A."/>
            <person name="Chen C."/>
            <person name="Yan M."/>
            <person name="Daum C."/>
            <person name="Ng V."/>
            <person name="Clum A."/>
            <person name="Steindorff A."/>
            <person name="Ohm R.A."/>
            <person name="Martin F."/>
            <person name="Silar P."/>
            <person name="Natvig D.O."/>
            <person name="Lalanne C."/>
            <person name="Gautier V."/>
            <person name="Ament-Velasquez S.L."/>
            <person name="Kruys A."/>
            <person name="Hutchinson M.I."/>
            <person name="Powell A.J."/>
            <person name="Barry K."/>
            <person name="Miller A.N."/>
            <person name="Grigoriev I.V."/>
            <person name="Debuchy R."/>
            <person name="Gladieux P."/>
            <person name="Hiltunen Thoren M."/>
            <person name="Johannesson H."/>
        </authorList>
    </citation>
    <scope>NUCLEOTIDE SEQUENCE</scope>
    <source>
        <strain evidence="2">PSN243</strain>
    </source>
</reference>
<evidence type="ECO:0000313" key="3">
    <source>
        <dbReference type="Proteomes" id="UP001321760"/>
    </source>
</evidence>
<evidence type="ECO:0000313" key="2">
    <source>
        <dbReference type="EMBL" id="KAK4451214.1"/>
    </source>
</evidence>
<sequence length="402" mass="46100">MPHPPIEVKLTWAAGWRSSRRAGTNLPPADTLPISYDSRSNIVYLERRRMPTLVTLTANLARTRQQLHCFEICLSVTGEKVEKVEDHWILPKLGSQYRNYWECKLGWGGRSVSFDIDVADILAHCPGQGRFQIHARVHFTANVRGRLSDMAHVYKMGRVEFERQKQLQGAPPLPGTSCSASIATAPRTPAPAGFNLYWARETQKPRPVTTPTGCIEYEVIGTLTCWFRNIYDGHNNLKNVSVRVTKLLGLNQEKVLFDTKENFGVHWERLTDRELQTKLPLRFPDLQSRYCVYASVHEYAYSTYSSRGWVPEKVDSRMIRHEYDFEEIEAETPTIRSMSAGGWRGRRRHRSVDDFSYPSMRDSAIGEMAEVMSLADDDTESQRSGTTYFSSRTQSLGRGRWR</sequence>
<accession>A0AAV9GT95</accession>
<dbReference type="AlphaFoldDB" id="A0AAV9GT95"/>
<organism evidence="2 3">
    <name type="scientific">Podospora aff. communis PSN243</name>
    <dbReference type="NCBI Taxonomy" id="3040156"/>
    <lineage>
        <taxon>Eukaryota</taxon>
        <taxon>Fungi</taxon>
        <taxon>Dikarya</taxon>
        <taxon>Ascomycota</taxon>
        <taxon>Pezizomycotina</taxon>
        <taxon>Sordariomycetes</taxon>
        <taxon>Sordariomycetidae</taxon>
        <taxon>Sordariales</taxon>
        <taxon>Podosporaceae</taxon>
        <taxon>Podospora</taxon>
    </lineage>
</organism>
<gene>
    <name evidence="2" type="ORF">QBC34DRAFT_378542</name>
</gene>
<proteinExistence type="predicted"/>
<evidence type="ECO:0008006" key="4">
    <source>
        <dbReference type="Google" id="ProtNLM"/>
    </source>
</evidence>
<keyword evidence="3" id="KW-1185">Reference proteome</keyword>
<protein>
    <recommendedName>
        <fullName evidence="4">Arrestin-like N-terminal domain-containing protein</fullName>
    </recommendedName>
</protein>